<evidence type="ECO:0000259" key="1">
    <source>
        <dbReference type="Pfam" id="PF03446"/>
    </source>
</evidence>
<feature type="domain" description="6-phosphogluconate dehydrogenase NADP-binding" evidence="1">
    <location>
        <begin position="5"/>
        <end position="97"/>
    </location>
</feature>
<protein>
    <recommendedName>
        <fullName evidence="1">6-phosphogluconate dehydrogenase NADP-binding domain-containing protein</fullName>
    </recommendedName>
</protein>
<sequence length="203" mass="21222">MREGLAVVGLGRVGRALARAACHAGWRVVLFDRDEHAVDRMLREGFAASTDERVLRTVGTVVVCAAVPRTGARALDLDAVRNAAEAVSRCLRPGVLVVLEAIVCARIAEEVVRPILERSGLAAGSDFRLAWSLRWVEPGGRLPKAVTGLTPRCGAAAVSFYGTLPWTVRQAEPGGCALGGEAGGCTAGGGRGFVPRQRGPQGS</sequence>
<dbReference type="InterPro" id="IPR036291">
    <property type="entry name" value="NAD(P)-bd_dom_sf"/>
</dbReference>
<dbReference type="PROSITE" id="PS00065">
    <property type="entry name" value="D_2_HYDROXYACID_DH_1"/>
    <property type="match status" value="1"/>
</dbReference>
<dbReference type="Gene3D" id="3.40.50.720">
    <property type="entry name" value="NAD(P)-binding Rossmann-like Domain"/>
    <property type="match status" value="1"/>
</dbReference>
<reference evidence="3" key="1">
    <citation type="journal article" date="2019" name="Int. J. Syst. Evol. Microbiol.">
        <title>The Global Catalogue of Microorganisms (GCM) 10K type strain sequencing project: providing services to taxonomists for standard genome sequencing and annotation.</title>
        <authorList>
            <consortium name="The Broad Institute Genomics Platform"/>
            <consortium name="The Broad Institute Genome Sequencing Center for Infectious Disease"/>
            <person name="Wu L."/>
            <person name="Ma J."/>
        </authorList>
    </citation>
    <scope>NUCLEOTIDE SEQUENCE [LARGE SCALE GENOMIC DNA]</scope>
    <source>
        <strain evidence="3">JCM 7356</strain>
    </source>
</reference>
<dbReference type="Pfam" id="PF03446">
    <property type="entry name" value="NAD_binding_2"/>
    <property type="match status" value="1"/>
</dbReference>
<name>A0ABP5R164_9ACTN</name>
<dbReference type="PANTHER" id="PTHR43491:SF1">
    <property type="entry name" value="UDP-N-ACETYL-D-MANNOSAMINE DEHYDROGENASE"/>
    <property type="match status" value="1"/>
</dbReference>
<comment type="caution">
    <text evidence="2">The sequence shown here is derived from an EMBL/GenBank/DDBJ whole genome shotgun (WGS) entry which is preliminary data.</text>
</comment>
<dbReference type="InterPro" id="IPR006115">
    <property type="entry name" value="6PGDH_NADP-bd"/>
</dbReference>
<evidence type="ECO:0000313" key="3">
    <source>
        <dbReference type="Proteomes" id="UP001500305"/>
    </source>
</evidence>
<organism evidence="2 3">
    <name type="scientific">Kitasatospora cystarginea</name>
    <dbReference type="NCBI Taxonomy" id="58350"/>
    <lineage>
        <taxon>Bacteria</taxon>
        <taxon>Bacillati</taxon>
        <taxon>Actinomycetota</taxon>
        <taxon>Actinomycetes</taxon>
        <taxon>Kitasatosporales</taxon>
        <taxon>Streptomycetaceae</taxon>
        <taxon>Kitasatospora</taxon>
    </lineage>
</organism>
<keyword evidence="3" id="KW-1185">Reference proteome</keyword>
<dbReference type="InterPro" id="IPR029752">
    <property type="entry name" value="D-isomer_DH_CS1"/>
</dbReference>
<dbReference type="InterPro" id="IPR028359">
    <property type="entry name" value="UDP_ManNAc/GlcNAc_DH"/>
</dbReference>
<proteinExistence type="predicted"/>
<accession>A0ABP5R164</accession>
<dbReference type="SUPFAM" id="SSF51735">
    <property type="entry name" value="NAD(P)-binding Rossmann-fold domains"/>
    <property type="match status" value="1"/>
</dbReference>
<gene>
    <name evidence="2" type="ORF">GCM10010430_30660</name>
</gene>
<evidence type="ECO:0000313" key="2">
    <source>
        <dbReference type="EMBL" id="GAA2246475.1"/>
    </source>
</evidence>
<dbReference type="Proteomes" id="UP001500305">
    <property type="component" value="Unassembled WGS sequence"/>
</dbReference>
<dbReference type="EMBL" id="BAAATR010000011">
    <property type="protein sequence ID" value="GAA2246475.1"/>
    <property type="molecule type" value="Genomic_DNA"/>
</dbReference>
<dbReference type="RefSeq" id="WP_344636912.1">
    <property type="nucleotide sequence ID" value="NZ_BAAATR010000011.1"/>
</dbReference>
<dbReference type="PANTHER" id="PTHR43491">
    <property type="entry name" value="UDP-N-ACETYL-D-MANNOSAMINE DEHYDROGENASE"/>
    <property type="match status" value="1"/>
</dbReference>